<dbReference type="InterPro" id="IPR035681">
    <property type="entry name" value="ComA-like_MBL"/>
</dbReference>
<gene>
    <name evidence="2" type="ORF">LJCM1025_06560</name>
</gene>
<organism evidence="2 3">
    <name type="scientific">Lactobacillus gasseri</name>
    <dbReference type="NCBI Taxonomy" id="1596"/>
    <lineage>
        <taxon>Bacteria</taxon>
        <taxon>Bacillati</taxon>
        <taxon>Bacillota</taxon>
        <taxon>Bacilli</taxon>
        <taxon>Lactobacillales</taxon>
        <taxon>Lactobacillaceae</taxon>
        <taxon>Lactobacillus</taxon>
    </lineage>
</organism>
<proteinExistence type="predicted"/>
<dbReference type="CDD" id="cd07731">
    <property type="entry name" value="ComA-like_MBL-fold"/>
    <property type="match status" value="1"/>
</dbReference>
<evidence type="ECO:0000313" key="2">
    <source>
        <dbReference type="EMBL" id="GBA95835.1"/>
    </source>
</evidence>
<dbReference type="Pfam" id="PF00753">
    <property type="entry name" value="Lactamase_B"/>
    <property type="match status" value="1"/>
</dbReference>
<dbReference type="Gene3D" id="3.60.15.10">
    <property type="entry name" value="Ribonuclease Z/Hydroxyacylglutathione hydrolase-like"/>
    <property type="match status" value="1"/>
</dbReference>
<evidence type="ECO:0000259" key="1">
    <source>
        <dbReference type="SMART" id="SM00849"/>
    </source>
</evidence>
<sequence>MITTPLNRKTYLIDTGGKLNFGKNKREPQLNWITLPFLYAQGIDHLDGVFLSHQDADHIGDLKALLDQIPVKKLYFARGLTENQSFMKKINGHLKDVQLVPLLAGDRVKTKDLSFDVVYPFEPGLGKNEDSLSLTFKLANKRWLFTGDLGREGEKEILNHYHLQVDYFKLGHHGSKTSSDPDFLKQLNPQLVFISSGRNNRFGHPHQETLKTLKDLSIPYLNTQDSGTITWNYSPFRGETITTFYKGNTK</sequence>
<dbReference type="SUPFAM" id="SSF56281">
    <property type="entry name" value="Metallo-hydrolase/oxidoreductase"/>
    <property type="match status" value="1"/>
</dbReference>
<dbReference type="SMART" id="SM00849">
    <property type="entry name" value="Lactamase_B"/>
    <property type="match status" value="1"/>
</dbReference>
<comment type="caution">
    <text evidence="2">The sequence shown here is derived from an EMBL/GenBank/DDBJ whole genome shotgun (WGS) entry which is preliminary data.</text>
</comment>
<name>A0AB33ZVF0_LACGS</name>
<dbReference type="PANTHER" id="PTHR30619:SF1">
    <property type="entry name" value="RECOMBINATION PROTEIN 2"/>
    <property type="match status" value="1"/>
</dbReference>
<dbReference type="EMBL" id="BEXJ01000001">
    <property type="protein sequence ID" value="GBA95835.1"/>
    <property type="molecule type" value="Genomic_DNA"/>
</dbReference>
<dbReference type="Proteomes" id="UP000250668">
    <property type="component" value="Unassembled WGS sequence"/>
</dbReference>
<dbReference type="InterPro" id="IPR001279">
    <property type="entry name" value="Metallo-B-lactamas"/>
</dbReference>
<dbReference type="PANTHER" id="PTHR30619">
    <property type="entry name" value="DNA INTERNALIZATION/COMPETENCE PROTEIN COMEC/REC2"/>
    <property type="match status" value="1"/>
</dbReference>
<feature type="domain" description="Metallo-beta-lactamase" evidence="1">
    <location>
        <begin position="1"/>
        <end position="198"/>
    </location>
</feature>
<dbReference type="AlphaFoldDB" id="A0AB33ZVF0"/>
<protein>
    <recommendedName>
        <fullName evidence="1">Metallo-beta-lactamase domain-containing protein</fullName>
    </recommendedName>
</protein>
<accession>A0AB33ZVF0</accession>
<dbReference type="InterPro" id="IPR052159">
    <property type="entry name" value="Competence_DNA_uptake"/>
</dbReference>
<evidence type="ECO:0000313" key="3">
    <source>
        <dbReference type="Proteomes" id="UP000250668"/>
    </source>
</evidence>
<reference evidence="2 3" key="1">
    <citation type="journal article" date="2018" name="Int. J. Syst. Evol. Microbiol.">
        <title>Lactobacillus paragasseri sp. nov., a sister taxon of Lactobacillus gasseri, based on whole-genome sequence analyses.</title>
        <authorList>
            <person name="Tanizawa Y."/>
            <person name="Tada I."/>
            <person name="Kobayashi H."/>
            <person name="Endo A."/>
            <person name="Maeno S."/>
            <person name="Toyoda A."/>
            <person name="Arita M."/>
            <person name="Nakamura Y."/>
            <person name="Sakamoto M."/>
            <person name="Ohkuma M."/>
            <person name="Tohno M."/>
        </authorList>
    </citation>
    <scope>NUCLEOTIDE SEQUENCE [LARGE SCALE GENOMIC DNA]</scope>
    <source>
        <strain evidence="2 3">JCM 1025</strain>
    </source>
</reference>
<dbReference type="InterPro" id="IPR036866">
    <property type="entry name" value="RibonucZ/Hydroxyglut_hydro"/>
</dbReference>